<feature type="region of interest" description="Disordered" evidence="3">
    <location>
        <begin position="398"/>
        <end position="434"/>
    </location>
</feature>
<feature type="region of interest" description="Disordered" evidence="3">
    <location>
        <begin position="1"/>
        <end position="20"/>
    </location>
</feature>
<organism evidence="4">
    <name type="scientific">viral metagenome</name>
    <dbReference type="NCBI Taxonomy" id="1070528"/>
    <lineage>
        <taxon>unclassified sequences</taxon>
        <taxon>metagenomes</taxon>
        <taxon>organismal metagenomes</taxon>
    </lineage>
</organism>
<dbReference type="AlphaFoldDB" id="A0A6C0E5D1"/>
<dbReference type="PROSITE" id="PS50082">
    <property type="entry name" value="WD_REPEATS_2"/>
    <property type="match status" value="2"/>
</dbReference>
<accession>A0A6C0E5D1</accession>
<keyword evidence="2" id="KW-0677">Repeat</keyword>
<dbReference type="SUPFAM" id="SSF50998">
    <property type="entry name" value="Quinoprotein alcohol dehydrogenase-like"/>
    <property type="match status" value="1"/>
</dbReference>
<evidence type="ECO:0000256" key="3">
    <source>
        <dbReference type="SAM" id="MobiDB-lite"/>
    </source>
</evidence>
<dbReference type="InterPro" id="IPR001680">
    <property type="entry name" value="WD40_rpt"/>
</dbReference>
<name>A0A6C0E5D1_9ZZZZ</name>
<dbReference type="SMART" id="SM00320">
    <property type="entry name" value="WD40"/>
    <property type="match status" value="4"/>
</dbReference>
<keyword evidence="1" id="KW-0853">WD repeat</keyword>
<dbReference type="Pfam" id="PF00400">
    <property type="entry name" value="WD40"/>
    <property type="match status" value="2"/>
</dbReference>
<dbReference type="Gene3D" id="2.130.10.10">
    <property type="entry name" value="YVTN repeat-like/Quinoprotein amine dehydrogenase"/>
    <property type="match status" value="2"/>
</dbReference>
<dbReference type="InterPro" id="IPR050505">
    <property type="entry name" value="WDR55/POC1"/>
</dbReference>
<evidence type="ECO:0000256" key="2">
    <source>
        <dbReference type="ARBA" id="ARBA00022737"/>
    </source>
</evidence>
<evidence type="ECO:0000256" key="1">
    <source>
        <dbReference type="ARBA" id="ARBA00022574"/>
    </source>
</evidence>
<dbReference type="InterPro" id="IPR011047">
    <property type="entry name" value="Quinoprotein_ADH-like_sf"/>
</dbReference>
<dbReference type="InterPro" id="IPR015943">
    <property type="entry name" value="WD40/YVTN_repeat-like_dom_sf"/>
</dbReference>
<dbReference type="PANTHER" id="PTHR44019">
    <property type="entry name" value="WD REPEAT-CONTAINING PROTEIN 55"/>
    <property type="match status" value="1"/>
</dbReference>
<sequence>MAFNRLFNKTKASVEKEEGEEKKKKNAAFNVLHKLSCEGSMPKSVTFSQDGTMIASGDLAGIIRIWNVGSGSLLQRIQNVRLIETFYHKTGNPTSVDSIAFSPDRTTIISIGGDEPIIKFWDIGSGTMINRLQTSPRMSSVVFTPDGRNIIVGYSIANRIDICDLNTGTIRTINSGTYRSLQLSPDGTIIVQAGAALFNEELRTWSGGNHLKLIDFETGNTIRVIEDTHDLKYASISSDNKTILYTNEPGELKVCNADGSPIKTFGEYANKAKFRADDGGFVSCGKSRLQLWNTTDNVPIQTLRAPRAQYGYTEFEGLVDIDVSKDDTKIAGACTDYNVYIFTDLGVNALKKSDILIDEPIDDTKRLPFLPRETREKIAEFAVDGRSKLDPVLISKHYRGKAPFTKRHGGKRKSRRGRKNKSKIKRKQSKKNKK</sequence>
<dbReference type="EMBL" id="MN739736">
    <property type="protein sequence ID" value="QHT23968.1"/>
    <property type="molecule type" value="Genomic_DNA"/>
</dbReference>
<proteinExistence type="predicted"/>
<protein>
    <submittedName>
        <fullName evidence="4">Uncharacterized protein</fullName>
    </submittedName>
</protein>
<evidence type="ECO:0000313" key="4">
    <source>
        <dbReference type="EMBL" id="QHT23968.1"/>
    </source>
</evidence>
<dbReference type="PANTHER" id="PTHR44019:SF8">
    <property type="entry name" value="POC1 CENTRIOLAR PROTEIN HOMOLOG"/>
    <property type="match status" value="1"/>
</dbReference>
<reference evidence="4" key="1">
    <citation type="journal article" date="2020" name="Nature">
        <title>Giant virus diversity and host interactions through global metagenomics.</title>
        <authorList>
            <person name="Schulz F."/>
            <person name="Roux S."/>
            <person name="Paez-Espino D."/>
            <person name="Jungbluth S."/>
            <person name="Walsh D.A."/>
            <person name="Denef V.J."/>
            <person name="McMahon K.D."/>
            <person name="Konstantinidis K.T."/>
            <person name="Eloe-Fadrosh E.A."/>
            <person name="Kyrpides N.C."/>
            <person name="Woyke T."/>
        </authorList>
    </citation>
    <scope>NUCLEOTIDE SEQUENCE</scope>
    <source>
        <strain evidence="4">GVMAG-M-3300023179-132</strain>
    </source>
</reference>